<protein>
    <recommendedName>
        <fullName evidence="4">Reverse transcriptase domain-containing protein</fullName>
    </recommendedName>
</protein>
<feature type="region of interest" description="Disordered" evidence="1">
    <location>
        <begin position="166"/>
        <end position="191"/>
    </location>
</feature>
<dbReference type="PANTHER" id="PTHR33223">
    <property type="entry name" value="CCHC-TYPE DOMAIN-CONTAINING PROTEIN"/>
    <property type="match status" value="1"/>
</dbReference>
<dbReference type="EMBL" id="BQNB010012077">
    <property type="protein sequence ID" value="GJS98873.1"/>
    <property type="molecule type" value="Genomic_DNA"/>
</dbReference>
<keyword evidence="3" id="KW-1185">Reference proteome</keyword>
<feature type="region of interest" description="Disordered" evidence="1">
    <location>
        <begin position="110"/>
        <end position="135"/>
    </location>
</feature>
<evidence type="ECO:0000313" key="2">
    <source>
        <dbReference type="EMBL" id="GJS98873.1"/>
    </source>
</evidence>
<feature type="compositionally biased region" description="Basic and acidic residues" evidence="1">
    <location>
        <begin position="175"/>
        <end position="191"/>
    </location>
</feature>
<dbReference type="PANTHER" id="PTHR33223:SF11">
    <property type="entry name" value="ELEMENT PROTEIN, PUTATIVE-RELATED"/>
    <property type="match status" value="1"/>
</dbReference>
<organism evidence="2 3">
    <name type="scientific">Tanacetum coccineum</name>
    <dbReference type="NCBI Taxonomy" id="301880"/>
    <lineage>
        <taxon>Eukaryota</taxon>
        <taxon>Viridiplantae</taxon>
        <taxon>Streptophyta</taxon>
        <taxon>Embryophyta</taxon>
        <taxon>Tracheophyta</taxon>
        <taxon>Spermatophyta</taxon>
        <taxon>Magnoliopsida</taxon>
        <taxon>eudicotyledons</taxon>
        <taxon>Gunneridae</taxon>
        <taxon>Pentapetalae</taxon>
        <taxon>asterids</taxon>
        <taxon>campanulids</taxon>
        <taxon>Asterales</taxon>
        <taxon>Asteraceae</taxon>
        <taxon>Asteroideae</taxon>
        <taxon>Anthemideae</taxon>
        <taxon>Anthemidinae</taxon>
        <taxon>Tanacetum</taxon>
    </lineage>
</organism>
<comment type="caution">
    <text evidence="2">The sequence shown here is derived from an EMBL/GenBank/DDBJ whole genome shotgun (WGS) entry which is preliminary data.</text>
</comment>
<proteinExistence type="predicted"/>
<feature type="compositionally biased region" description="Polar residues" evidence="1">
    <location>
        <begin position="113"/>
        <end position="135"/>
    </location>
</feature>
<evidence type="ECO:0000256" key="1">
    <source>
        <dbReference type="SAM" id="MobiDB-lite"/>
    </source>
</evidence>
<sequence>MRLHLFQFSLRDQASNLLERLPVGSITTWEDLYPKHGLLRRSVHWDFTHVSRTSDARSTASDITNQVSSPLVSERCSRKPKGHRSKILPQEIGAIPGTPIPNYQELRMAGPTSEPTTPLNRVTGSNNNNNDHSPSLQDQILNHISSLETLIKEHNEKAGKLITPIRLTFSDEGGQGDKGKDKGKGPTEEVDEDLKNPYKEVLKSPFTRRIIEFLAPSYRMPANLKIYDGSTDPDDHITHFVGAANQGEWEMPVWCKMFQQTVDGPLRGWFDRIPNGCIDGWADLREKFTERFALSRRCSKDPTKVSKIVRRANETLPDFKERWTEEMGYIQGVLKMMHISAFMSNSKCPELARRFTD</sequence>
<evidence type="ECO:0000313" key="3">
    <source>
        <dbReference type="Proteomes" id="UP001151760"/>
    </source>
</evidence>
<gene>
    <name evidence="2" type="ORF">Tco_0820043</name>
</gene>
<dbReference type="Proteomes" id="UP001151760">
    <property type="component" value="Unassembled WGS sequence"/>
</dbReference>
<evidence type="ECO:0008006" key="4">
    <source>
        <dbReference type="Google" id="ProtNLM"/>
    </source>
</evidence>
<reference evidence="2" key="2">
    <citation type="submission" date="2022-01" db="EMBL/GenBank/DDBJ databases">
        <authorList>
            <person name="Yamashiro T."/>
            <person name="Shiraishi A."/>
            <person name="Satake H."/>
            <person name="Nakayama K."/>
        </authorList>
    </citation>
    <scope>NUCLEOTIDE SEQUENCE</scope>
</reference>
<name>A0ABQ5ACK1_9ASTR</name>
<reference evidence="2" key="1">
    <citation type="journal article" date="2022" name="Int. J. Mol. Sci.">
        <title>Draft Genome of Tanacetum Coccineum: Genomic Comparison of Closely Related Tanacetum-Family Plants.</title>
        <authorList>
            <person name="Yamashiro T."/>
            <person name="Shiraishi A."/>
            <person name="Nakayama K."/>
            <person name="Satake H."/>
        </authorList>
    </citation>
    <scope>NUCLEOTIDE SEQUENCE</scope>
</reference>
<accession>A0ABQ5ACK1</accession>